<gene>
    <name evidence="23" type="ORF">JCGZ_21283</name>
</gene>
<dbReference type="FunFam" id="1.10.510.10:FF:000129">
    <property type="entry name" value="cysteine-rich receptor-like protein kinase 10"/>
    <property type="match status" value="1"/>
</dbReference>
<dbReference type="Gene3D" id="3.30.430.20">
    <property type="entry name" value="Gnk2 domain, C-X8-C-X2-C motif"/>
    <property type="match status" value="2"/>
</dbReference>
<evidence type="ECO:0000256" key="4">
    <source>
        <dbReference type="ARBA" id="ARBA00022679"/>
    </source>
</evidence>
<dbReference type="Proteomes" id="UP000027138">
    <property type="component" value="Unassembled WGS sequence"/>
</dbReference>
<keyword evidence="6 20" id="KW-0732">Signal</keyword>
<dbReference type="CDD" id="cd23509">
    <property type="entry name" value="Gnk2-like"/>
    <property type="match status" value="2"/>
</dbReference>
<evidence type="ECO:0000256" key="12">
    <source>
        <dbReference type="ARBA" id="ARBA00023136"/>
    </source>
</evidence>
<keyword evidence="11 19" id="KW-1133">Transmembrane helix</keyword>
<evidence type="ECO:0000259" key="21">
    <source>
        <dbReference type="PROSITE" id="PS50011"/>
    </source>
</evidence>
<dbReference type="InterPro" id="IPR011009">
    <property type="entry name" value="Kinase-like_dom_sf"/>
</dbReference>
<dbReference type="PANTHER" id="PTHR27002:SF1050">
    <property type="entry name" value="CYSTEINE-RICH RECEPTOR-LIKE PROTEIN KINASE 5"/>
    <property type="match status" value="1"/>
</dbReference>
<evidence type="ECO:0000313" key="23">
    <source>
        <dbReference type="EMBL" id="KDP20812.1"/>
    </source>
</evidence>
<dbReference type="InterPro" id="IPR002902">
    <property type="entry name" value="GNK2"/>
</dbReference>
<dbReference type="Gene3D" id="1.10.510.10">
    <property type="entry name" value="Transferase(Phosphotransferase) domain 1"/>
    <property type="match status" value="1"/>
</dbReference>
<dbReference type="Pfam" id="PF01657">
    <property type="entry name" value="Stress-antifung"/>
    <property type="match status" value="2"/>
</dbReference>
<evidence type="ECO:0000256" key="16">
    <source>
        <dbReference type="ARBA" id="ARBA00047951"/>
    </source>
</evidence>
<name>A0A067JAM0_JATCU</name>
<evidence type="ECO:0000256" key="18">
    <source>
        <dbReference type="SAM" id="MobiDB-lite"/>
    </source>
</evidence>
<feature type="region of interest" description="Disordered" evidence="18">
    <location>
        <begin position="250"/>
        <end position="274"/>
    </location>
</feature>
<dbReference type="OrthoDB" id="688481at2759"/>
<comment type="catalytic activity">
    <reaction evidence="15">
        <text>L-seryl-[protein] + ATP = O-phospho-L-seryl-[protein] + ADP + H(+)</text>
        <dbReference type="Rhea" id="RHEA:17989"/>
        <dbReference type="Rhea" id="RHEA-COMP:9863"/>
        <dbReference type="Rhea" id="RHEA-COMP:11604"/>
        <dbReference type="ChEBI" id="CHEBI:15378"/>
        <dbReference type="ChEBI" id="CHEBI:29999"/>
        <dbReference type="ChEBI" id="CHEBI:30616"/>
        <dbReference type="ChEBI" id="CHEBI:83421"/>
        <dbReference type="ChEBI" id="CHEBI:456216"/>
    </reaction>
</comment>
<dbReference type="GO" id="GO:0005886">
    <property type="term" value="C:plasma membrane"/>
    <property type="evidence" value="ECO:0007669"/>
    <property type="project" value="TreeGrafter"/>
</dbReference>
<evidence type="ECO:0000256" key="15">
    <source>
        <dbReference type="ARBA" id="ARBA00047558"/>
    </source>
</evidence>
<evidence type="ECO:0000256" key="9">
    <source>
        <dbReference type="ARBA" id="ARBA00022777"/>
    </source>
</evidence>
<reference evidence="23 24" key="1">
    <citation type="journal article" date="2014" name="PLoS ONE">
        <title>Global Analysis of Gene Expression Profiles in Physic Nut (Jatropha curcas L.) Seedlings Exposed to Salt Stress.</title>
        <authorList>
            <person name="Zhang L."/>
            <person name="Zhang C."/>
            <person name="Wu P."/>
            <person name="Chen Y."/>
            <person name="Li M."/>
            <person name="Jiang H."/>
            <person name="Wu G."/>
        </authorList>
    </citation>
    <scope>NUCLEOTIDE SEQUENCE [LARGE SCALE GENOMIC DNA]</scope>
    <source>
        <strain evidence="24">cv. GZQX0401</strain>
        <tissue evidence="23">Young leaves</tissue>
    </source>
</reference>
<feature type="domain" description="Gnk2-homologous" evidence="22">
    <location>
        <begin position="28"/>
        <end position="131"/>
    </location>
</feature>
<organism evidence="23 24">
    <name type="scientific">Jatropha curcas</name>
    <name type="common">Barbados nut</name>
    <dbReference type="NCBI Taxonomy" id="180498"/>
    <lineage>
        <taxon>Eukaryota</taxon>
        <taxon>Viridiplantae</taxon>
        <taxon>Streptophyta</taxon>
        <taxon>Embryophyta</taxon>
        <taxon>Tracheophyta</taxon>
        <taxon>Spermatophyta</taxon>
        <taxon>Magnoliopsida</taxon>
        <taxon>eudicotyledons</taxon>
        <taxon>Gunneridae</taxon>
        <taxon>Pentapetalae</taxon>
        <taxon>rosids</taxon>
        <taxon>fabids</taxon>
        <taxon>Malpighiales</taxon>
        <taxon>Euphorbiaceae</taxon>
        <taxon>Crotonoideae</taxon>
        <taxon>Jatropheae</taxon>
        <taxon>Jatropha</taxon>
    </lineage>
</organism>
<keyword evidence="9" id="KW-0418">Kinase</keyword>
<feature type="domain" description="Protein kinase" evidence="21">
    <location>
        <begin position="344"/>
        <end position="630"/>
    </location>
</feature>
<evidence type="ECO:0000256" key="2">
    <source>
        <dbReference type="ARBA" id="ARBA00022527"/>
    </source>
</evidence>
<dbReference type="AlphaFoldDB" id="A0A067JAM0"/>
<feature type="signal peptide" evidence="20">
    <location>
        <begin position="1"/>
        <end position="25"/>
    </location>
</feature>
<dbReference type="KEGG" id="jcu:105649397"/>
<keyword evidence="10 17" id="KW-0067">ATP-binding</keyword>
<keyword evidence="5 19" id="KW-0812">Transmembrane</keyword>
<dbReference type="SMART" id="SM00220">
    <property type="entry name" value="S_TKc"/>
    <property type="match status" value="1"/>
</dbReference>
<sequence length="673" mass="74682">MNSPHKLSIITAFLLGLAITSEAQSQPTYLYHDCSNKTTFTANSTYQANLNVLFSSLSSNATRSIGFYNVSVGQDPDDIYGLFLCRGDVSTASCRNCVTFATQDIVQRCPVEKVAVVWYDECLLRYSNRSMFSTMDSQPMVLMWNVQNFTDQNSFNELLGTTIREAATEAKNAPSGAKKFAVKEANFTAFRTLYSLVQCTPDLSSFDCDSCLQTAIPNLPLRQGGRVLSPSCNMRYEVYRFYNATAVKAPSPPPSPPPVGLPPPPTSSGTIPQEKSGMSTVTIVAIVVPISVSIVLFCMGFCFLRRRARKKYDAVQEDDAGNDITTVESLQFDLSTIEAATSKFSDDKKLGGGGFGDVYKGRLPNGQEIAVKRLSEGSGQGSVEFKNEVLLLAKLQHRNLVRLLGFCLEREEKILVYEFVPNKSLDYFLFDPEKRGVLDWSRRYKIIGGIARGILYLHQDSRLTIIHRDLKVSNILLDADMNAKISDFGMARIFGVDQTQGNTNRVVGTYGYMSPEYAMHGQFSIKSDMYSFGVLVLEIISGKKNSSFYETDGANDLVSYVWKHWRNGTPMEVLDPTLVDSHSRSEVLRCIQIGLLCVQEDPADRPTMPTIVLMLSSYSVTLPVPQQPAFFLNSGSEQSMQLKGFESDKSTTISKSTVICSVDEEPITQVYPR</sequence>
<evidence type="ECO:0000256" key="17">
    <source>
        <dbReference type="PROSITE-ProRule" id="PRU10141"/>
    </source>
</evidence>
<dbReference type="PANTHER" id="PTHR27002">
    <property type="entry name" value="RECEPTOR-LIKE SERINE/THREONINE-PROTEIN KINASE SD1-8"/>
    <property type="match status" value="1"/>
</dbReference>
<dbReference type="GO" id="GO:0005524">
    <property type="term" value="F:ATP binding"/>
    <property type="evidence" value="ECO:0007669"/>
    <property type="project" value="UniProtKB-UniRule"/>
</dbReference>
<dbReference type="Gene3D" id="3.30.200.20">
    <property type="entry name" value="Phosphorylase Kinase, domain 1"/>
    <property type="match status" value="1"/>
</dbReference>
<dbReference type="FunFam" id="3.30.430.20:FF:000003">
    <property type="entry name" value="Cysteine-rich RLK (RECEPTOR-like protein kinase) 10"/>
    <property type="match status" value="1"/>
</dbReference>
<dbReference type="FunFam" id="3.30.430.20:FF:000002">
    <property type="entry name" value="Cysteine-rich receptor-like protein kinase 10"/>
    <property type="match status" value="1"/>
</dbReference>
<evidence type="ECO:0000256" key="19">
    <source>
        <dbReference type="SAM" id="Phobius"/>
    </source>
</evidence>
<evidence type="ECO:0000256" key="13">
    <source>
        <dbReference type="ARBA" id="ARBA00023170"/>
    </source>
</evidence>
<dbReference type="FunFam" id="3.30.200.20:FF:000142">
    <property type="entry name" value="Cysteine-rich receptor-like protein kinase 10"/>
    <property type="match status" value="1"/>
</dbReference>
<evidence type="ECO:0000256" key="10">
    <source>
        <dbReference type="ARBA" id="ARBA00022840"/>
    </source>
</evidence>
<keyword evidence="4" id="KW-0808">Transferase</keyword>
<evidence type="ECO:0000256" key="14">
    <source>
        <dbReference type="ARBA" id="ARBA00023180"/>
    </source>
</evidence>
<protein>
    <recommendedName>
        <fullName evidence="25">Cysteine-rich receptor-like protein kinase 10</fullName>
    </recommendedName>
</protein>
<proteinExistence type="predicted"/>
<evidence type="ECO:0000256" key="8">
    <source>
        <dbReference type="ARBA" id="ARBA00022741"/>
    </source>
</evidence>
<comment type="subcellular location">
    <subcellularLocation>
        <location evidence="1">Membrane</location>
        <topology evidence="1">Single-pass membrane protein</topology>
    </subcellularLocation>
</comment>
<evidence type="ECO:0000256" key="6">
    <source>
        <dbReference type="ARBA" id="ARBA00022729"/>
    </source>
</evidence>
<dbReference type="PROSITE" id="PS00107">
    <property type="entry name" value="PROTEIN_KINASE_ATP"/>
    <property type="match status" value="1"/>
</dbReference>
<evidence type="ECO:0000256" key="11">
    <source>
        <dbReference type="ARBA" id="ARBA00022989"/>
    </source>
</evidence>
<keyword evidence="14" id="KW-0325">Glycoprotein</keyword>
<dbReference type="GO" id="GO:0004674">
    <property type="term" value="F:protein serine/threonine kinase activity"/>
    <property type="evidence" value="ECO:0007669"/>
    <property type="project" value="UniProtKB-KW"/>
</dbReference>
<evidence type="ECO:0000256" key="1">
    <source>
        <dbReference type="ARBA" id="ARBA00004167"/>
    </source>
</evidence>
<dbReference type="CDD" id="cd14066">
    <property type="entry name" value="STKc_IRAK"/>
    <property type="match status" value="1"/>
</dbReference>
<feature type="domain" description="Gnk2-homologous" evidence="22">
    <location>
        <begin position="137"/>
        <end position="241"/>
    </location>
</feature>
<feature type="chain" id="PRO_5001638561" description="Cysteine-rich receptor-like protein kinase 10" evidence="20">
    <location>
        <begin position="26"/>
        <end position="673"/>
    </location>
</feature>
<keyword evidence="3" id="KW-0597">Phosphoprotein</keyword>
<evidence type="ECO:0008006" key="25">
    <source>
        <dbReference type="Google" id="ProtNLM"/>
    </source>
</evidence>
<dbReference type="Pfam" id="PF07714">
    <property type="entry name" value="PK_Tyr_Ser-Thr"/>
    <property type="match status" value="1"/>
</dbReference>
<keyword evidence="8 17" id="KW-0547">Nucleotide-binding</keyword>
<dbReference type="PROSITE" id="PS50011">
    <property type="entry name" value="PROTEIN_KINASE_DOM"/>
    <property type="match status" value="1"/>
</dbReference>
<evidence type="ECO:0000256" key="3">
    <source>
        <dbReference type="ARBA" id="ARBA00022553"/>
    </source>
</evidence>
<evidence type="ECO:0000256" key="20">
    <source>
        <dbReference type="SAM" id="SignalP"/>
    </source>
</evidence>
<keyword evidence="24" id="KW-1185">Reference proteome</keyword>
<dbReference type="PROSITE" id="PS00108">
    <property type="entry name" value="PROTEIN_KINASE_ST"/>
    <property type="match status" value="1"/>
</dbReference>
<dbReference type="InterPro" id="IPR008271">
    <property type="entry name" value="Ser/Thr_kinase_AS"/>
</dbReference>
<keyword evidence="7" id="KW-0677">Repeat</keyword>
<feature type="compositionally biased region" description="Pro residues" evidence="18">
    <location>
        <begin position="250"/>
        <end position="266"/>
    </location>
</feature>
<dbReference type="InterPro" id="IPR038408">
    <property type="entry name" value="GNK2_sf"/>
</dbReference>
<dbReference type="SUPFAM" id="SSF56112">
    <property type="entry name" value="Protein kinase-like (PK-like)"/>
    <property type="match status" value="1"/>
</dbReference>
<evidence type="ECO:0000256" key="7">
    <source>
        <dbReference type="ARBA" id="ARBA00022737"/>
    </source>
</evidence>
<dbReference type="InterPro" id="IPR017441">
    <property type="entry name" value="Protein_kinase_ATP_BS"/>
</dbReference>
<feature type="transmembrane region" description="Helical" evidence="19">
    <location>
        <begin position="281"/>
        <end position="304"/>
    </location>
</feature>
<dbReference type="EMBL" id="KK915662">
    <property type="protein sequence ID" value="KDP20812.1"/>
    <property type="molecule type" value="Genomic_DNA"/>
</dbReference>
<comment type="catalytic activity">
    <reaction evidence="16">
        <text>L-threonyl-[protein] + ATP = O-phospho-L-threonyl-[protein] + ADP + H(+)</text>
        <dbReference type="Rhea" id="RHEA:46608"/>
        <dbReference type="Rhea" id="RHEA-COMP:11060"/>
        <dbReference type="Rhea" id="RHEA-COMP:11605"/>
        <dbReference type="ChEBI" id="CHEBI:15378"/>
        <dbReference type="ChEBI" id="CHEBI:30013"/>
        <dbReference type="ChEBI" id="CHEBI:30616"/>
        <dbReference type="ChEBI" id="CHEBI:61977"/>
        <dbReference type="ChEBI" id="CHEBI:456216"/>
    </reaction>
</comment>
<dbReference type="GO" id="GO:0042742">
    <property type="term" value="P:defense response to bacterium"/>
    <property type="evidence" value="ECO:0007669"/>
    <property type="project" value="TreeGrafter"/>
</dbReference>
<dbReference type="GO" id="GO:0006979">
    <property type="term" value="P:response to oxidative stress"/>
    <property type="evidence" value="ECO:0007669"/>
    <property type="project" value="UniProtKB-ARBA"/>
</dbReference>
<evidence type="ECO:0000259" key="22">
    <source>
        <dbReference type="PROSITE" id="PS51473"/>
    </source>
</evidence>
<evidence type="ECO:0000313" key="24">
    <source>
        <dbReference type="Proteomes" id="UP000027138"/>
    </source>
</evidence>
<accession>A0A067JAM0</accession>
<evidence type="ECO:0000256" key="5">
    <source>
        <dbReference type="ARBA" id="ARBA00022692"/>
    </source>
</evidence>
<dbReference type="InterPro" id="IPR000719">
    <property type="entry name" value="Prot_kinase_dom"/>
</dbReference>
<dbReference type="PROSITE" id="PS51473">
    <property type="entry name" value="GNK2"/>
    <property type="match status" value="2"/>
</dbReference>
<keyword evidence="13" id="KW-0675">Receptor</keyword>
<keyword evidence="2" id="KW-0723">Serine/threonine-protein kinase</keyword>
<keyword evidence="12 19" id="KW-0472">Membrane</keyword>
<feature type="binding site" evidence="17">
    <location>
        <position position="372"/>
    </location>
    <ligand>
        <name>ATP</name>
        <dbReference type="ChEBI" id="CHEBI:30616"/>
    </ligand>
</feature>
<dbReference type="InterPro" id="IPR001245">
    <property type="entry name" value="Ser-Thr/Tyr_kinase_cat_dom"/>
</dbReference>